<name>A0A4R0YQS4_9GAMM</name>
<dbReference type="EMBL" id="SJTG01000003">
    <property type="protein sequence ID" value="TCI08825.1"/>
    <property type="molecule type" value="Genomic_DNA"/>
</dbReference>
<dbReference type="RefSeq" id="WP_131410626.1">
    <property type="nucleotide sequence ID" value="NZ_SJTG01000003.1"/>
</dbReference>
<evidence type="ECO:0000313" key="2">
    <source>
        <dbReference type="EMBL" id="TCI08825.1"/>
    </source>
</evidence>
<keyword evidence="2" id="KW-0808">Transferase</keyword>
<dbReference type="PROSITE" id="PS51186">
    <property type="entry name" value="GNAT"/>
    <property type="match status" value="1"/>
</dbReference>
<proteinExistence type="predicted"/>
<feature type="domain" description="N-acetyltransferase" evidence="1">
    <location>
        <begin position="23"/>
        <end position="179"/>
    </location>
</feature>
<accession>A0A4R0YQS4</accession>
<dbReference type="Proteomes" id="UP000291822">
    <property type="component" value="Unassembled WGS sequence"/>
</dbReference>
<dbReference type="Gene3D" id="3.40.630.30">
    <property type="match status" value="1"/>
</dbReference>
<protein>
    <submittedName>
        <fullName evidence="2">GNAT family N-acetyltransferase</fullName>
    </submittedName>
</protein>
<dbReference type="AlphaFoldDB" id="A0A4R0YQS4"/>
<reference evidence="2 3" key="1">
    <citation type="submission" date="2019-02" db="EMBL/GenBank/DDBJ databases">
        <title>Dyella amyloliquefaciens sp. nov., isolated from forest soil.</title>
        <authorList>
            <person name="Gao Z.-H."/>
            <person name="Qiu L.-H."/>
        </authorList>
    </citation>
    <scope>NUCLEOTIDE SEQUENCE [LARGE SCALE GENOMIC DNA]</scope>
    <source>
        <strain evidence="2 3">KACC 12747</strain>
    </source>
</reference>
<evidence type="ECO:0000313" key="3">
    <source>
        <dbReference type="Proteomes" id="UP000291822"/>
    </source>
</evidence>
<comment type="caution">
    <text evidence="2">The sequence shown here is derived from an EMBL/GenBank/DDBJ whole genome shotgun (WGS) entry which is preliminary data.</text>
</comment>
<sequence length="179" mass="19721">MQDNEQRGEVQPRSITLRDGRSVLVRMIRPDDLDGIKAAFEQLCPEARYSRFFTTVRAVPEDIVDWTIHPAPERCVALIALSGKAPAQTVVGGARYITTPGTDGCEFAVTVADDWHGLSLARQLMETLIATARARGLRHMEGHVLSANMGMRGLADRLGFTDAPCPGDYTLRELSLRLD</sequence>
<dbReference type="InterPro" id="IPR000182">
    <property type="entry name" value="GNAT_dom"/>
</dbReference>
<gene>
    <name evidence="2" type="ORF">EZM97_21465</name>
</gene>
<dbReference type="Pfam" id="PF00583">
    <property type="entry name" value="Acetyltransf_1"/>
    <property type="match status" value="1"/>
</dbReference>
<dbReference type="GO" id="GO:0016747">
    <property type="term" value="F:acyltransferase activity, transferring groups other than amino-acyl groups"/>
    <property type="evidence" value="ECO:0007669"/>
    <property type="project" value="InterPro"/>
</dbReference>
<keyword evidence="3" id="KW-1185">Reference proteome</keyword>
<dbReference type="CDD" id="cd04301">
    <property type="entry name" value="NAT_SF"/>
    <property type="match status" value="1"/>
</dbReference>
<dbReference type="SUPFAM" id="SSF55729">
    <property type="entry name" value="Acyl-CoA N-acyltransferases (Nat)"/>
    <property type="match status" value="1"/>
</dbReference>
<evidence type="ECO:0000259" key="1">
    <source>
        <dbReference type="PROSITE" id="PS51186"/>
    </source>
</evidence>
<organism evidence="2 3">
    <name type="scientific">Dyella soli</name>
    <dbReference type="NCBI Taxonomy" id="522319"/>
    <lineage>
        <taxon>Bacteria</taxon>
        <taxon>Pseudomonadati</taxon>
        <taxon>Pseudomonadota</taxon>
        <taxon>Gammaproteobacteria</taxon>
        <taxon>Lysobacterales</taxon>
        <taxon>Rhodanobacteraceae</taxon>
        <taxon>Dyella</taxon>
    </lineage>
</organism>
<dbReference type="InterPro" id="IPR016181">
    <property type="entry name" value="Acyl_CoA_acyltransferase"/>
</dbReference>